<evidence type="ECO:0000256" key="13">
    <source>
        <dbReference type="ARBA" id="ARBA00023125"/>
    </source>
</evidence>
<dbReference type="InterPro" id="IPR012337">
    <property type="entry name" value="RNaseH-like_sf"/>
</dbReference>
<feature type="domain" description="DNA-directed DNA polymerase family A palm" evidence="20">
    <location>
        <begin position="689"/>
        <end position="895"/>
    </location>
</feature>
<keyword evidence="13 17" id="KW-0238">DNA-binding</keyword>
<dbReference type="InterPro" id="IPR036397">
    <property type="entry name" value="RNaseH_sf"/>
</dbReference>
<dbReference type="InterPro" id="IPR036279">
    <property type="entry name" value="5-3_exonuclease_C_sf"/>
</dbReference>
<feature type="domain" description="3'-5' exonuclease" evidence="18">
    <location>
        <begin position="334"/>
        <end position="520"/>
    </location>
</feature>
<dbReference type="Pfam" id="PF02739">
    <property type="entry name" value="5_3_exonuc_N"/>
    <property type="match status" value="1"/>
</dbReference>
<dbReference type="InterPro" id="IPR020045">
    <property type="entry name" value="DNA_polI_H3TH"/>
</dbReference>
<keyword evidence="9 17" id="KW-0227">DNA damage</keyword>
<dbReference type="InterPro" id="IPR002421">
    <property type="entry name" value="5-3_exonuclease"/>
</dbReference>
<evidence type="ECO:0000256" key="9">
    <source>
        <dbReference type="ARBA" id="ARBA00022763"/>
    </source>
</evidence>
<sequence>MKTLLLIDGSSYLYRAFHAMPDLRSPDGRPTGAVYGMVNMLRRLEKEVQFDYSACVFDAKGKTFRDDLYPEYKANRPSMPEELAAQIKPVHEVVQASGWPLLMVDGVEADDVIGTLARMGEAAGFQVIISTGDKDMAQLVTPMVSLVNTMTNENLDQAGVKEKFGVPPERIIDYLTLIGDKVDNVPGVDKCGPKTAVKWLEEYGTLDNIIANAEKIGGKVGENLRAALDWLPRGHELITIKCDVDLQQEMPYGLNSLQHGVKDRPRLAELFKDQGFRTFYREMTEGEDAPLSSPVAVDVPRAAAGQTDDLFAMADAAPVPAPLAPPASAVSRHYHTILDEAALQGWLDKLHSGALVSLDTETTSLDQMQARIVGISFALQAGEAAYLPLGHHYAGAPQQLALDDALTRLKPWLEDASKPKCGQNLKYDRHVFANHGITLAGVVDDSMLASYVLESHQRHNMDDLAARHLGETTVSYEDICGKGAKQIGFAEVDVETAANYAAEDADITLRLNQYFAPQLSGKLGEIYRDIELPVAEVLFRMERNGVLIDRDQLAAQSHQLGTQMLQLESQAYELAGQPFNLNSPKQLQEILFGKLGIATKGIKKTPSGGFSTDESVLETLALDHPLPKCILQYRGLAKLKSTYTDKLPTLINPATGRVHTNYSQAVAITGRLASSDPNLQNIPVRTAEGRRVREAFIAKPGHSIVSADYSQIELRIMAHLSDDAGMLAAFASGEDIHKATAAEVFGVELGQVSSEQRRAAKAINFGLIYGMSAFGLAAQLDIERSAAQQYIDRYFMRYPGVAEYMQHTRESAREHGYVETVFGRRLYLPEIKLSNPARRAGAERAAINAPMQGTAADLIKLAMIAVQNWLDAEKLSSLLIMQVHDELVLEVPAAELELVKQKLPQIMAGVAALKVPLLAEVGAGSSWETAH</sequence>
<protein>
    <recommendedName>
        <fullName evidence="4 16">DNA polymerase I</fullName>
        <ecNumber evidence="3 16">2.7.7.7</ecNumber>
    </recommendedName>
</protein>
<evidence type="ECO:0000256" key="5">
    <source>
        <dbReference type="ARBA" id="ARBA00022679"/>
    </source>
</evidence>
<evidence type="ECO:0000313" key="21">
    <source>
        <dbReference type="EMBL" id="RMD00851.1"/>
    </source>
</evidence>
<evidence type="ECO:0000256" key="14">
    <source>
        <dbReference type="ARBA" id="ARBA00023204"/>
    </source>
</evidence>
<dbReference type="GO" id="GO:0003887">
    <property type="term" value="F:DNA-directed DNA polymerase activity"/>
    <property type="evidence" value="ECO:0007669"/>
    <property type="project" value="UniProtKB-UniRule"/>
</dbReference>
<dbReference type="PRINTS" id="PR00868">
    <property type="entry name" value="DNAPOLI"/>
</dbReference>
<keyword evidence="14 17" id="KW-0234">DNA repair</keyword>
<dbReference type="NCBIfam" id="NF004397">
    <property type="entry name" value="PRK05755.1"/>
    <property type="match status" value="1"/>
</dbReference>
<dbReference type="GO" id="GO:0003677">
    <property type="term" value="F:DNA binding"/>
    <property type="evidence" value="ECO:0007669"/>
    <property type="project" value="UniProtKB-UniRule"/>
</dbReference>
<evidence type="ECO:0000256" key="17">
    <source>
        <dbReference type="RuleBase" id="RU004460"/>
    </source>
</evidence>
<dbReference type="Pfam" id="PF01367">
    <property type="entry name" value="5_3_exonuc"/>
    <property type="match status" value="1"/>
</dbReference>
<comment type="caution">
    <text evidence="21">The sequence shown here is derived from an EMBL/GenBank/DDBJ whole genome shotgun (WGS) entry which is preliminary data.</text>
</comment>
<comment type="subunit">
    <text evidence="2">Single-chain monomer with multiple functions.</text>
</comment>
<evidence type="ECO:0000256" key="12">
    <source>
        <dbReference type="ARBA" id="ARBA00022932"/>
    </source>
</evidence>
<accession>A0A454JLT5</accession>
<dbReference type="SMART" id="SM00279">
    <property type="entry name" value="HhH2"/>
    <property type="match status" value="1"/>
</dbReference>
<evidence type="ECO:0000256" key="10">
    <source>
        <dbReference type="ARBA" id="ARBA00022801"/>
    </source>
</evidence>
<dbReference type="SUPFAM" id="SSF47807">
    <property type="entry name" value="5' to 3' exonuclease, C-terminal subdomain"/>
    <property type="match status" value="1"/>
</dbReference>
<dbReference type="Gene3D" id="3.40.50.1010">
    <property type="entry name" value="5'-nuclease"/>
    <property type="match status" value="1"/>
</dbReference>
<dbReference type="CDD" id="cd06139">
    <property type="entry name" value="DNA_polA_I_Ecoli_like_exo"/>
    <property type="match status" value="1"/>
</dbReference>
<dbReference type="InterPro" id="IPR019760">
    <property type="entry name" value="DNA-dir_DNA_pol_A_CS"/>
</dbReference>
<reference evidence="21 22" key="1">
    <citation type="submission" date="2018-10" db="EMBL/GenBank/DDBJ databases">
        <title>Draft genome sequence of Aquitalea MWU14-2217 isolated from a wild cranberry bog in Provincetown, Massachusetts.</title>
        <authorList>
            <person name="Ebadzadsahrai G."/>
            <person name="Soby S."/>
        </authorList>
    </citation>
    <scope>NUCLEOTIDE SEQUENCE [LARGE SCALE GENOMIC DNA]</scope>
    <source>
        <strain evidence="21 22">MWU14-2217</strain>
    </source>
</reference>
<comment type="function">
    <text evidence="17">In addition to polymerase activity, this DNA polymerase exhibits 3'-5' and 5'-3' exonuclease activity.</text>
</comment>
<dbReference type="AlphaFoldDB" id="A0A454JLT5"/>
<evidence type="ECO:0000259" key="19">
    <source>
        <dbReference type="SMART" id="SM00475"/>
    </source>
</evidence>
<keyword evidence="11 17" id="KW-0269">Exonuclease</keyword>
<evidence type="ECO:0000259" key="20">
    <source>
        <dbReference type="SMART" id="SM00482"/>
    </source>
</evidence>
<dbReference type="InterPro" id="IPR002562">
    <property type="entry name" value="3'-5'_exonuclease_dom"/>
</dbReference>
<dbReference type="Gene3D" id="1.10.150.20">
    <property type="entry name" value="5' to 3' exonuclease, C-terminal subdomain"/>
    <property type="match status" value="2"/>
</dbReference>
<evidence type="ECO:0000256" key="3">
    <source>
        <dbReference type="ARBA" id="ARBA00012417"/>
    </source>
</evidence>
<dbReference type="EMBL" id="RFAR01000012">
    <property type="protein sequence ID" value="RMD00851.1"/>
    <property type="molecule type" value="Genomic_DNA"/>
</dbReference>
<dbReference type="FunFam" id="1.10.150.20:FF:000002">
    <property type="entry name" value="DNA polymerase I"/>
    <property type="match status" value="1"/>
</dbReference>
<dbReference type="CDD" id="cd08637">
    <property type="entry name" value="DNA_pol_A_pol_I_C"/>
    <property type="match status" value="1"/>
</dbReference>
<evidence type="ECO:0000256" key="1">
    <source>
        <dbReference type="ARBA" id="ARBA00007705"/>
    </source>
</evidence>
<feature type="domain" description="5'-3' exonuclease" evidence="19">
    <location>
        <begin position="1"/>
        <end position="253"/>
    </location>
</feature>
<keyword evidence="5 17" id="KW-0808">Transferase</keyword>
<dbReference type="SMART" id="SM00475">
    <property type="entry name" value="53EXOc"/>
    <property type="match status" value="1"/>
</dbReference>
<dbReference type="CDD" id="cd09859">
    <property type="entry name" value="PIN_53EXO"/>
    <property type="match status" value="1"/>
</dbReference>
<dbReference type="SMART" id="SM00474">
    <property type="entry name" value="35EXOc"/>
    <property type="match status" value="1"/>
</dbReference>
<dbReference type="InterPro" id="IPR043502">
    <property type="entry name" value="DNA/RNA_pol_sf"/>
</dbReference>
<dbReference type="Pfam" id="PF00476">
    <property type="entry name" value="DNA_pol_A"/>
    <property type="match status" value="1"/>
</dbReference>
<dbReference type="FunFam" id="1.20.1060.10:FF:000001">
    <property type="entry name" value="DNA polymerase I"/>
    <property type="match status" value="1"/>
</dbReference>
<dbReference type="EC" id="2.7.7.7" evidence="3 16"/>
<dbReference type="PROSITE" id="PS00447">
    <property type="entry name" value="DNA_POLYMERASE_A"/>
    <property type="match status" value="1"/>
</dbReference>
<evidence type="ECO:0000256" key="2">
    <source>
        <dbReference type="ARBA" id="ARBA00011541"/>
    </source>
</evidence>
<dbReference type="FunFam" id="3.40.50.1010:FF:000001">
    <property type="entry name" value="DNA polymerase I"/>
    <property type="match status" value="1"/>
</dbReference>
<dbReference type="RefSeq" id="WP_103523551.1">
    <property type="nucleotide sequence ID" value="NZ_JAIZDC010000003.1"/>
</dbReference>
<dbReference type="SUPFAM" id="SSF56672">
    <property type="entry name" value="DNA/RNA polymerases"/>
    <property type="match status" value="1"/>
</dbReference>
<keyword evidence="10 17" id="KW-0378">Hydrolase</keyword>
<dbReference type="InterPro" id="IPR008918">
    <property type="entry name" value="HhH2"/>
</dbReference>
<dbReference type="SUPFAM" id="SSF88723">
    <property type="entry name" value="PIN domain-like"/>
    <property type="match status" value="1"/>
</dbReference>
<keyword evidence="22" id="KW-1185">Reference proteome</keyword>
<dbReference type="FunFam" id="3.30.420.10:FF:000026">
    <property type="entry name" value="DNA polymerase I"/>
    <property type="match status" value="1"/>
</dbReference>
<dbReference type="NCBIfam" id="TIGR00593">
    <property type="entry name" value="pola"/>
    <property type="match status" value="1"/>
</dbReference>
<organism evidence="21 22">
    <name type="scientific">Aquitalea palustris</name>
    <dbReference type="NCBI Taxonomy" id="2480983"/>
    <lineage>
        <taxon>Bacteria</taxon>
        <taxon>Pseudomonadati</taxon>
        <taxon>Pseudomonadota</taxon>
        <taxon>Betaproteobacteria</taxon>
        <taxon>Neisseriales</taxon>
        <taxon>Chromobacteriaceae</taxon>
        <taxon>Aquitalea</taxon>
    </lineage>
</organism>
<dbReference type="FunFam" id="1.10.150.20:FF:000003">
    <property type="entry name" value="DNA polymerase I"/>
    <property type="match status" value="1"/>
</dbReference>
<evidence type="ECO:0000256" key="8">
    <source>
        <dbReference type="ARBA" id="ARBA00022722"/>
    </source>
</evidence>
<evidence type="ECO:0000256" key="16">
    <source>
        <dbReference type="NCBIfam" id="TIGR00593"/>
    </source>
</evidence>
<dbReference type="GO" id="GO:0008409">
    <property type="term" value="F:5'-3' exonuclease activity"/>
    <property type="evidence" value="ECO:0007669"/>
    <property type="project" value="UniProtKB-UniRule"/>
</dbReference>
<dbReference type="Proteomes" id="UP000274139">
    <property type="component" value="Unassembled WGS sequence"/>
</dbReference>
<comment type="catalytic activity">
    <reaction evidence="15 17">
        <text>DNA(n) + a 2'-deoxyribonucleoside 5'-triphosphate = DNA(n+1) + diphosphate</text>
        <dbReference type="Rhea" id="RHEA:22508"/>
        <dbReference type="Rhea" id="RHEA-COMP:17339"/>
        <dbReference type="Rhea" id="RHEA-COMP:17340"/>
        <dbReference type="ChEBI" id="CHEBI:33019"/>
        <dbReference type="ChEBI" id="CHEBI:61560"/>
        <dbReference type="ChEBI" id="CHEBI:173112"/>
        <dbReference type="EC" id="2.7.7.7"/>
    </reaction>
</comment>
<evidence type="ECO:0000256" key="4">
    <source>
        <dbReference type="ARBA" id="ARBA00020311"/>
    </source>
</evidence>
<evidence type="ECO:0000256" key="15">
    <source>
        <dbReference type="ARBA" id="ARBA00049244"/>
    </source>
</evidence>
<dbReference type="InterPro" id="IPR001098">
    <property type="entry name" value="DNA-dir_DNA_pol_A_palm_dom"/>
</dbReference>
<dbReference type="GO" id="GO:0006302">
    <property type="term" value="P:double-strand break repair"/>
    <property type="evidence" value="ECO:0007669"/>
    <property type="project" value="TreeGrafter"/>
</dbReference>
<dbReference type="PANTHER" id="PTHR10133:SF27">
    <property type="entry name" value="DNA POLYMERASE NU"/>
    <property type="match status" value="1"/>
</dbReference>
<dbReference type="GO" id="GO:0008408">
    <property type="term" value="F:3'-5' exonuclease activity"/>
    <property type="evidence" value="ECO:0007669"/>
    <property type="project" value="UniProtKB-UniRule"/>
</dbReference>
<dbReference type="InterPro" id="IPR002298">
    <property type="entry name" value="DNA_polymerase_A"/>
</dbReference>
<evidence type="ECO:0000256" key="7">
    <source>
        <dbReference type="ARBA" id="ARBA00022705"/>
    </source>
</evidence>
<dbReference type="OrthoDB" id="9806424at2"/>
<dbReference type="Pfam" id="PF01612">
    <property type="entry name" value="DNA_pol_A_exo1"/>
    <property type="match status" value="1"/>
</dbReference>
<keyword evidence="7 17" id="KW-0235">DNA replication</keyword>
<dbReference type="Gene3D" id="3.30.420.10">
    <property type="entry name" value="Ribonuclease H-like superfamily/Ribonuclease H"/>
    <property type="match status" value="1"/>
</dbReference>
<evidence type="ECO:0000259" key="18">
    <source>
        <dbReference type="SMART" id="SM00474"/>
    </source>
</evidence>
<dbReference type="SMART" id="SM00482">
    <property type="entry name" value="POLAc"/>
    <property type="match status" value="1"/>
</dbReference>
<evidence type="ECO:0000313" key="22">
    <source>
        <dbReference type="Proteomes" id="UP000274139"/>
    </source>
</evidence>
<dbReference type="InterPro" id="IPR020046">
    <property type="entry name" value="5-3_exonucl_a-hlix_arch_N"/>
</dbReference>
<dbReference type="PANTHER" id="PTHR10133">
    <property type="entry name" value="DNA POLYMERASE I"/>
    <property type="match status" value="1"/>
</dbReference>
<dbReference type="InterPro" id="IPR029060">
    <property type="entry name" value="PIN-like_dom_sf"/>
</dbReference>
<dbReference type="InterPro" id="IPR018320">
    <property type="entry name" value="DNA_polymerase_1"/>
</dbReference>
<evidence type="ECO:0000256" key="6">
    <source>
        <dbReference type="ARBA" id="ARBA00022695"/>
    </source>
</evidence>
<dbReference type="GO" id="GO:0006261">
    <property type="term" value="P:DNA-templated DNA replication"/>
    <property type="evidence" value="ECO:0007669"/>
    <property type="project" value="UniProtKB-UniRule"/>
</dbReference>
<evidence type="ECO:0000256" key="11">
    <source>
        <dbReference type="ARBA" id="ARBA00022839"/>
    </source>
</evidence>
<proteinExistence type="inferred from homology"/>
<dbReference type="CDD" id="cd09898">
    <property type="entry name" value="H3TH_53EXO"/>
    <property type="match status" value="1"/>
</dbReference>
<keyword evidence="12 17" id="KW-0239">DNA-directed DNA polymerase</keyword>
<dbReference type="Gene3D" id="3.30.70.370">
    <property type="match status" value="1"/>
</dbReference>
<dbReference type="SUPFAM" id="SSF53098">
    <property type="entry name" value="Ribonuclease H-like"/>
    <property type="match status" value="1"/>
</dbReference>
<gene>
    <name evidence="17 21" type="primary">polA</name>
    <name evidence="21" type="ORF">EAY64_04270</name>
</gene>
<comment type="similarity">
    <text evidence="1 17">Belongs to the DNA polymerase type-A family.</text>
</comment>
<keyword evidence="6 17" id="KW-0548">Nucleotidyltransferase</keyword>
<dbReference type="Gene3D" id="1.20.1060.10">
    <property type="entry name" value="Taq DNA Polymerase, Chain T, domain 4"/>
    <property type="match status" value="1"/>
</dbReference>
<keyword evidence="8" id="KW-0540">Nuclease</keyword>
<name>A0A454JLT5_9NEIS</name>